<dbReference type="InterPro" id="IPR029044">
    <property type="entry name" value="Nucleotide-diphossugar_trans"/>
</dbReference>
<dbReference type="CDD" id="cd06423">
    <property type="entry name" value="CESA_like"/>
    <property type="match status" value="1"/>
</dbReference>
<dbReference type="Pfam" id="PF00535">
    <property type="entry name" value="Glycos_transf_2"/>
    <property type="match status" value="1"/>
</dbReference>
<dbReference type="InterPro" id="IPR002509">
    <property type="entry name" value="NODB_dom"/>
</dbReference>
<dbReference type="InterPro" id="IPR001223">
    <property type="entry name" value="Glyco_hydro18_cat"/>
</dbReference>
<evidence type="ECO:0000256" key="4">
    <source>
        <dbReference type="SAM" id="Phobius"/>
    </source>
</evidence>
<dbReference type="SUPFAM" id="SSF51445">
    <property type="entry name" value="(Trans)glycosidases"/>
    <property type="match status" value="1"/>
</dbReference>
<dbReference type="InterPro" id="IPR011583">
    <property type="entry name" value="Chitinase_II/V-like_cat"/>
</dbReference>
<accession>A0ABZ0TMX3</accession>
<keyword evidence="2 7" id="KW-0328">Glycosyltransferase</keyword>
<evidence type="ECO:0000259" key="6">
    <source>
        <dbReference type="PROSITE" id="PS51910"/>
    </source>
</evidence>
<keyword evidence="3 7" id="KW-0808">Transferase</keyword>
<evidence type="ECO:0000259" key="5">
    <source>
        <dbReference type="PROSITE" id="PS51677"/>
    </source>
</evidence>
<name>A0ABZ0TMX3_9SPHI</name>
<dbReference type="SMART" id="SM00636">
    <property type="entry name" value="Glyco_18"/>
    <property type="match status" value="1"/>
</dbReference>
<gene>
    <name evidence="7" type="ORF">SNE25_31120</name>
</gene>
<proteinExistence type="inferred from homology"/>
<keyword evidence="4" id="KW-0472">Membrane</keyword>
<evidence type="ECO:0000313" key="8">
    <source>
        <dbReference type="Proteomes" id="UP001324380"/>
    </source>
</evidence>
<dbReference type="Pfam" id="PF00704">
    <property type="entry name" value="Glyco_hydro_18"/>
    <property type="match status" value="1"/>
</dbReference>
<feature type="domain" description="GH18" evidence="6">
    <location>
        <begin position="105"/>
        <end position="416"/>
    </location>
</feature>
<feature type="domain" description="NodB homology" evidence="5">
    <location>
        <begin position="492"/>
        <end position="681"/>
    </location>
</feature>
<dbReference type="InterPro" id="IPR017853">
    <property type="entry name" value="GH"/>
</dbReference>
<dbReference type="GO" id="GO:0016757">
    <property type="term" value="F:glycosyltransferase activity"/>
    <property type="evidence" value="ECO:0007669"/>
    <property type="project" value="UniProtKB-KW"/>
</dbReference>
<protein>
    <submittedName>
        <fullName evidence="7">Glycosyltransferase</fullName>
        <ecNumber evidence="7">2.4.-.-</ecNumber>
    </submittedName>
</protein>
<dbReference type="InterPro" id="IPR011330">
    <property type="entry name" value="Glyco_hydro/deAcase_b/a-brl"/>
</dbReference>
<dbReference type="PANTHER" id="PTHR43630:SF1">
    <property type="entry name" value="POLY-BETA-1,6-N-ACETYL-D-GLUCOSAMINE SYNTHASE"/>
    <property type="match status" value="1"/>
</dbReference>
<sequence length="1152" mass="130639">MSSNKHKQVFQADSPGRWNKFKWLSRVLLAVLIIGIVAVIVTIKSTYYPDLPNLNPTPKKMSKEELEQLKKSTKFRSFRIQKSEIEAMERARRLHQIKHPNNKDGINAAFYRAWEPQAYNSLITNLGHLDMVISEGFSIAPGVDTVITKVDTGLTNLNKKYNKPVLLTLSNYVNYNNVSGGYDTKDVERIIKNKKLRDGFINSIVNALTKGKFKGINVDLDDIKDRNSKTYLAFLKQLYTTLHAKNFLVTQNIVPEDEAYDIVKLQHYNDYLFVMAIDEHSEASNAGDLSNQHWVEQILDDVCSKIPSEKVILTFAGGAYDWPENSVGKSIGYQQAISTAEEKKSKITFDPMSANLHFNYIDQDSLQHTIYFTDAATNFNIIRMADDWGTGGVALWRLGVEDPRLWSFFQKNLSIDSLKKTGVDLKKLTSVGLNNRVNVDYDGDGEVLDLITTPTTGEINVKLDTSNYTITDQQYIKLPTKYVIRRYGYAPKKVVLTFDDGPDPDFTPRILDILKKENVPAAFFIVGSMAEKNMQLVRREYEEGYEIGNHTFFHPDISTISLDRVVLELNSTRKLIESITGRSTILFRPPFNADAEPQTLAEVIPVAESRRQSYITIGESIDPWDWQPGVTADSIIARTIRQKDNGSMILLHDAGGDTREETVKALPAIIKYFKENGYQFTTIADVLGKTKADLMPPIKNDPNTGIFGPVYDAFVHGYYYINWILIYVFLSAIFLAIGRIVLIGILAVRQHSENKKMVRQRGTDIPLPPVSIIVPAYNEEVNAVATIQSLLKTEYPSFEIIFVDDGSKDKTYEVVNAAYEGNPLVKILTKPNGGKASALNFGITHAQSDYVVCIDADTQLKTDAIYHLMTYFTDEEIGAVAGTVKVGNETNIITRWQSIEYITAQNMDRRAFDLINSITVVPGAIGAFRKSAIFKAGGFTYDTLAEDCDLTMRILKQGYIVRNCAEALAYTEAPETINMLLKQRFRWSFGVIQSFWKNRDALFNKKYKFFGMVGMPNILIFQIILPLFSPLADLMMILALFGAKPEKMLFYYLAFVLIDFVVGIIAFRMEKEDYKKLIYIIPQRFMWRQLMYYVLFKSIRKALKGELSSWGVLKRTGNVNVKTKKAKTQPIYIVVIVLVLALVSYLLFKRFS</sequence>
<evidence type="ECO:0000256" key="2">
    <source>
        <dbReference type="ARBA" id="ARBA00022676"/>
    </source>
</evidence>
<dbReference type="Gene3D" id="3.10.50.10">
    <property type="match status" value="1"/>
</dbReference>
<dbReference type="Gene3D" id="3.90.550.10">
    <property type="entry name" value="Spore Coat Polysaccharide Biosynthesis Protein SpsA, Chain A"/>
    <property type="match status" value="1"/>
</dbReference>
<dbReference type="PROSITE" id="PS51677">
    <property type="entry name" value="NODB"/>
    <property type="match status" value="1"/>
</dbReference>
<dbReference type="Gene3D" id="3.20.20.80">
    <property type="entry name" value="Glycosidases"/>
    <property type="match status" value="1"/>
</dbReference>
<dbReference type="Gene3D" id="3.20.20.370">
    <property type="entry name" value="Glycoside hydrolase/deacetylase"/>
    <property type="match status" value="1"/>
</dbReference>
<dbReference type="InterPro" id="IPR001173">
    <property type="entry name" value="Glyco_trans_2-like"/>
</dbReference>
<dbReference type="EC" id="2.4.-.-" evidence="7"/>
<keyword evidence="4" id="KW-0812">Transmembrane</keyword>
<feature type="transmembrane region" description="Helical" evidence="4">
    <location>
        <begin position="27"/>
        <end position="48"/>
    </location>
</feature>
<dbReference type="Proteomes" id="UP001324380">
    <property type="component" value="Chromosome"/>
</dbReference>
<evidence type="ECO:0000256" key="1">
    <source>
        <dbReference type="ARBA" id="ARBA00006739"/>
    </source>
</evidence>
<dbReference type="EMBL" id="CP139558">
    <property type="protein sequence ID" value="WPU93772.1"/>
    <property type="molecule type" value="Genomic_DNA"/>
</dbReference>
<evidence type="ECO:0000313" key="7">
    <source>
        <dbReference type="EMBL" id="WPU93772.1"/>
    </source>
</evidence>
<dbReference type="CDD" id="cd10962">
    <property type="entry name" value="CE4_GT2-like"/>
    <property type="match status" value="1"/>
</dbReference>
<feature type="transmembrane region" description="Helical" evidence="4">
    <location>
        <begin position="1009"/>
        <end position="1029"/>
    </location>
</feature>
<feature type="transmembrane region" description="Helical" evidence="4">
    <location>
        <begin position="1131"/>
        <end position="1148"/>
    </location>
</feature>
<dbReference type="PROSITE" id="PS51910">
    <property type="entry name" value="GH18_2"/>
    <property type="match status" value="1"/>
</dbReference>
<evidence type="ECO:0000256" key="3">
    <source>
        <dbReference type="ARBA" id="ARBA00022679"/>
    </source>
</evidence>
<dbReference type="SUPFAM" id="SSF88713">
    <property type="entry name" value="Glycoside hydrolase/deacetylase"/>
    <property type="match status" value="1"/>
</dbReference>
<dbReference type="RefSeq" id="WP_321562903.1">
    <property type="nucleotide sequence ID" value="NZ_CP139558.1"/>
</dbReference>
<dbReference type="SUPFAM" id="SSF53448">
    <property type="entry name" value="Nucleotide-diphospho-sugar transferases"/>
    <property type="match status" value="1"/>
</dbReference>
<feature type="transmembrane region" description="Helical" evidence="4">
    <location>
        <begin position="1049"/>
        <end position="1067"/>
    </location>
</feature>
<dbReference type="PANTHER" id="PTHR43630">
    <property type="entry name" value="POLY-BETA-1,6-N-ACETYL-D-GLUCOSAMINE SYNTHASE"/>
    <property type="match status" value="1"/>
</dbReference>
<keyword evidence="8" id="KW-1185">Reference proteome</keyword>
<reference evidence="7 8" key="1">
    <citation type="submission" date="2023-11" db="EMBL/GenBank/DDBJ databases">
        <title>Analysis of the Genomes of Mucilaginibacter gossypii cycad 4 and M. sabulilitoris SNA2: microbes with the potential for plant growth promotion.</title>
        <authorList>
            <person name="Hirsch A.M."/>
            <person name="Humm E."/>
            <person name="Rubbi M."/>
            <person name="Del Vecchio G."/>
            <person name="Ha S.M."/>
            <person name="Pellegrini M."/>
            <person name="Gunsalus R.P."/>
        </authorList>
    </citation>
    <scope>NUCLEOTIDE SEQUENCE [LARGE SCALE GENOMIC DNA]</scope>
    <source>
        <strain evidence="7 8">SNA2</strain>
    </source>
</reference>
<dbReference type="Pfam" id="PF01522">
    <property type="entry name" value="Polysacc_deac_1"/>
    <property type="match status" value="1"/>
</dbReference>
<feature type="transmembrane region" description="Helical" evidence="4">
    <location>
        <begin position="724"/>
        <end position="748"/>
    </location>
</feature>
<organism evidence="7 8">
    <name type="scientific">Mucilaginibacter sabulilitoris</name>
    <dbReference type="NCBI Taxonomy" id="1173583"/>
    <lineage>
        <taxon>Bacteria</taxon>
        <taxon>Pseudomonadati</taxon>
        <taxon>Bacteroidota</taxon>
        <taxon>Sphingobacteriia</taxon>
        <taxon>Sphingobacteriales</taxon>
        <taxon>Sphingobacteriaceae</taxon>
        <taxon>Mucilaginibacter</taxon>
    </lineage>
</organism>
<keyword evidence="4" id="KW-1133">Transmembrane helix</keyword>
<dbReference type="InterPro" id="IPR029070">
    <property type="entry name" value="Chitinase_insertion_sf"/>
</dbReference>
<comment type="similarity">
    <text evidence="1">Belongs to the glycosyltransferase 2 family.</text>
</comment>